<dbReference type="Proteomes" id="UP000053707">
    <property type="component" value="Unassembled WGS sequence"/>
</dbReference>
<comment type="caution">
    <text evidence="3">The sequence shown here is derived from an EMBL/GenBank/DDBJ whole genome shotgun (WGS) entry which is preliminary data.</text>
</comment>
<evidence type="ECO:0000256" key="2">
    <source>
        <dbReference type="SAM" id="SignalP"/>
    </source>
</evidence>
<evidence type="ECO:0000256" key="1">
    <source>
        <dbReference type="SAM" id="MobiDB-lite"/>
    </source>
</evidence>
<organism evidence="3 4">
    <name type="scientific">Mycobacterium lehmannii</name>
    <dbReference type="NCBI Taxonomy" id="2048550"/>
    <lineage>
        <taxon>Bacteria</taxon>
        <taxon>Bacillati</taxon>
        <taxon>Actinomycetota</taxon>
        <taxon>Actinomycetes</taxon>
        <taxon>Mycobacteriales</taxon>
        <taxon>Mycobacteriaceae</taxon>
        <taxon>Mycobacterium</taxon>
    </lineage>
</organism>
<gene>
    <name evidence="3" type="ORF">AU192_24050</name>
</gene>
<dbReference type="AlphaFoldDB" id="A0A117JIM3"/>
<proteinExistence type="predicted"/>
<reference evidence="3 4" key="1">
    <citation type="submission" date="2016-01" db="EMBL/GenBank/DDBJ databases">
        <authorList>
            <consortium name="TB Trials Study Group"/>
            <person name="Sutton G."/>
            <person name="Brinkac L."/>
            <person name="Sanka R."/>
            <person name="Adams M."/>
            <person name="Lau E.L."/>
            <person name="Macaden R."/>
            <person name="Grewal H.M.S."/>
        </authorList>
    </citation>
    <scope>NUCLEOTIDE SEQUENCE [LARGE SCALE GENOMIC DNA]</scope>
    <source>
        <strain evidence="3 4">IS-1744</strain>
    </source>
</reference>
<dbReference type="EMBL" id="LQIR01000037">
    <property type="protein sequence ID" value="KUI12095.1"/>
    <property type="molecule type" value="Genomic_DNA"/>
</dbReference>
<feature type="chain" id="PRO_5007149462" evidence="2">
    <location>
        <begin position="31"/>
        <end position="138"/>
    </location>
</feature>
<protein>
    <submittedName>
        <fullName evidence="3">Uncharacterized protein</fullName>
    </submittedName>
</protein>
<dbReference type="RefSeq" id="WP_064398974.1">
    <property type="nucleotide sequence ID" value="NZ_LQIR01000037.1"/>
</dbReference>
<name>A0A117JIM3_9MYCO</name>
<evidence type="ECO:0000313" key="4">
    <source>
        <dbReference type="Proteomes" id="UP000053707"/>
    </source>
</evidence>
<sequence>MIKNRIAATAALVVFGLAALAGILAASANADTASNTTGTQMTGTAQQSVANARQALDEQLDAARDGNGVDVPQPGIAQSEQHIAFPKTPHGAYTGKPGHNNGADPATGSHTPVKYPRFCSDLHRRIGSYAPSVFAGVS</sequence>
<feature type="region of interest" description="Disordered" evidence="1">
    <location>
        <begin position="86"/>
        <end position="109"/>
    </location>
</feature>
<evidence type="ECO:0000313" key="3">
    <source>
        <dbReference type="EMBL" id="KUI12095.1"/>
    </source>
</evidence>
<feature type="non-terminal residue" evidence="3">
    <location>
        <position position="138"/>
    </location>
</feature>
<accession>A0A117JIM3</accession>
<keyword evidence="2" id="KW-0732">Signal</keyword>
<feature type="signal peptide" evidence="2">
    <location>
        <begin position="1"/>
        <end position="30"/>
    </location>
</feature>
<keyword evidence="4" id="KW-1185">Reference proteome</keyword>